<evidence type="ECO:0000313" key="1">
    <source>
        <dbReference type="EMBL" id="PWY94562.1"/>
    </source>
</evidence>
<dbReference type="CDD" id="cd22952">
    <property type="entry name" value="ART10-like"/>
    <property type="match status" value="1"/>
</dbReference>
<protein>
    <recommendedName>
        <fullName evidence="3">Arrestin C-terminal-like domain-containing protein</fullName>
    </recommendedName>
</protein>
<keyword evidence="2" id="KW-1185">Reference proteome</keyword>
<comment type="caution">
    <text evidence="1">The sequence shown here is derived from an EMBL/GenBank/DDBJ whole genome shotgun (WGS) entry which is preliminary data.</text>
</comment>
<dbReference type="STRING" id="1450535.A0A317XA89"/>
<reference evidence="1 2" key="1">
    <citation type="submission" date="2016-12" db="EMBL/GenBank/DDBJ databases">
        <title>The genomes of Aspergillus section Nigri reveals drivers in fungal speciation.</title>
        <authorList>
            <consortium name="DOE Joint Genome Institute"/>
            <person name="Vesth T.C."/>
            <person name="Nybo J."/>
            <person name="Theobald S."/>
            <person name="Brandl J."/>
            <person name="Frisvad J.C."/>
            <person name="Nielsen K.F."/>
            <person name="Lyhne E.K."/>
            <person name="Kogle M.E."/>
            <person name="Kuo A."/>
            <person name="Riley R."/>
            <person name="Clum A."/>
            <person name="Nolan M."/>
            <person name="Lipzen A."/>
            <person name="Salamov A."/>
            <person name="Henrissat B."/>
            <person name="Wiebenga A."/>
            <person name="De Vries R.P."/>
            <person name="Grigoriev I.V."/>
            <person name="Mortensen U.H."/>
            <person name="Andersen M.R."/>
            <person name="Baker S.E."/>
        </authorList>
    </citation>
    <scope>NUCLEOTIDE SEQUENCE [LARGE SCALE GENOMIC DNA]</scope>
    <source>
        <strain evidence="1 2">CBS 115572</strain>
    </source>
</reference>
<sequence length="221" mass="24774">MLKQSIQQSLRVFFCPIISSQPPQAIAEHRAVIFSSYNGGTITTYQVTIELSQGACLSPGLHVPINVYITRTGPANDSLVLNDYQIMLIEETVMLVRGFPQIQRRSRILRTVSNLDQTIYFPETPMGTTMSLSDDLWGGQSLPSNITPDSETCNIRRSYKLEIRLGFNSGPEKVQTRILEIHFPINIIATAFSHYLPTILSISEETQANLAGGVFWENMKH</sequence>
<accession>A0A317XA89</accession>
<dbReference type="EMBL" id="MSFK01000004">
    <property type="protein sequence ID" value="PWY94562.1"/>
    <property type="molecule type" value="Genomic_DNA"/>
</dbReference>
<dbReference type="RefSeq" id="XP_025471323.1">
    <property type="nucleotide sequence ID" value="XM_025616594.1"/>
</dbReference>
<proteinExistence type="predicted"/>
<dbReference type="Proteomes" id="UP000246702">
    <property type="component" value="Unassembled WGS sequence"/>
</dbReference>
<evidence type="ECO:0008006" key="3">
    <source>
        <dbReference type="Google" id="ProtNLM"/>
    </source>
</evidence>
<dbReference type="AlphaFoldDB" id="A0A317XA89"/>
<dbReference type="GeneID" id="37118737"/>
<name>A0A317XA89_9EURO</name>
<dbReference type="OrthoDB" id="3365616at2759"/>
<organism evidence="1 2">
    <name type="scientific">Aspergillus sclerotioniger CBS 115572</name>
    <dbReference type="NCBI Taxonomy" id="1450535"/>
    <lineage>
        <taxon>Eukaryota</taxon>
        <taxon>Fungi</taxon>
        <taxon>Dikarya</taxon>
        <taxon>Ascomycota</taxon>
        <taxon>Pezizomycotina</taxon>
        <taxon>Eurotiomycetes</taxon>
        <taxon>Eurotiomycetidae</taxon>
        <taxon>Eurotiales</taxon>
        <taxon>Aspergillaceae</taxon>
        <taxon>Aspergillus</taxon>
        <taxon>Aspergillus subgen. Circumdati</taxon>
    </lineage>
</organism>
<evidence type="ECO:0000313" key="2">
    <source>
        <dbReference type="Proteomes" id="UP000246702"/>
    </source>
</evidence>
<gene>
    <name evidence="1" type="ORF">BO94DRAFT_609957</name>
</gene>